<evidence type="ECO:0000313" key="10">
    <source>
        <dbReference type="Proteomes" id="UP000199163"/>
    </source>
</evidence>
<dbReference type="HAMAP" id="MF_01521">
    <property type="entry name" value="MntP_pump"/>
    <property type="match status" value="1"/>
</dbReference>
<reference evidence="9 10" key="1">
    <citation type="submission" date="2016-10" db="EMBL/GenBank/DDBJ databases">
        <authorList>
            <person name="de Groot N.N."/>
        </authorList>
    </citation>
    <scope>NUCLEOTIDE SEQUENCE [LARGE SCALE GENOMIC DNA]</scope>
    <source>
        <strain evidence="9 10">DSM 21632</strain>
    </source>
</reference>
<keyword evidence="5 8" id="KW-0406">Ion transport</keyword>
<evidence type="ECO:0000256" key="6">
    <source>
        <dbReference type="ARBA" id="ARBA00023136"/>
    </source>
</evidence>
<dbReference type="InterPro" id="IPR022929">
    <property type="entry name" value="Put_MntP"/>
</dbReference>
<keyword evidence="10" id="KW-1185">Reference proteome</keyword>
<dbReference type="Pfam" id="PF02659">
    <property type="entry name" value="Mntp"/>
    <property type="match status" value="1"/>
</dbReference>
<comment type="similarity">
    <text evidence="8">Belongs to the MntP (TC 9.B.29) family.</text>
</comment>
<dbReference type="STRING" id="568899.SAMN05192534_11946"/>
<feature type="transmembrane region" description="Helical" evidence="8">
    <location>
        <begin position="126"/>
        <end position="147"/>
    </location>
</feature>
<dbReference type="AlphaFoldDB" id="A0A1G8HCW4"/>
<dbReference type="OrthoDB" id="1679700at2"/>
<gene>
    <name evidence="8" type="primary">mntP</name>
    <name evidence="9" type="ORF">SAMN05192534_11946</name>
</gene>
<protein>
    <recommendedName>
        <fullName evidence="8">Putative manganese efflux pump MntP</fullName>
    </recommendedName>
</protein>
<evidence type="ECO:0000256" key="5">
    <source>
        <dbReference type="ARBA" id="ARBA00023065"/>
    </source>
</evidence>
<evidence type="ECO:0000256" key="7">
    <source>
        <dbReference type="ARBA" id="ARBA00023211"/>
    </source>
</evidence>
<keyword evidence="1 8" id="KW-0813">Transport</keyword>
<evidence type="ECO:0000313" key="9">
    <source>
        <dbReference type="EMBL" id="SDI04439.1"/>
    </source>
</evidence>
<keyword evidence="6 8" id="KW-0472">Membrane</keyword>
<feature type="transmembrane region" description="Helical" evidence="8">
    <location>
        <begin position="94"/>
        <end position="114"/>
    </location>
</feature>
<dbReference type="RefSeq" id="WP_091275043.1">
    <property type="nucleotide sequence ID" value="NZ_FNDK01000019.1"/>
</dbReference>
<dbReference type="Proteomes" id="UP000199163">
    <property type="component" value="Unassembled WGS sequence"/>
</dbReference>
<dbReference type="InterPro" id="IPR003810">
    <property type="entry name" value="Mntp/YtaF"/>
</dbReference>
<feature type="transmembrane region" description="Helical" evidence="8">
    <location>
        <begin position="36"/>
        <end position="55"/>
    </location>
</feature>
<comment type="subcellular location">
    <subcellularLocation>
        <location evidence="8">Cell membrane</location>
        <topology evidence="8">Multi-pass membrane protein</topology>
    </subcellularLocation>
</comment>
<accession>A0A1G8HCW4</accession>
<keyword evidence="3 8" id="KW-0812">Transmembrane</keyword>
<evidence type="ECO:0000256" key="3">
    <source>
        <dbReference type="ARBA" id="ARBA00022692"/>
    </source>
</evidence>
<dbReference type="PANTHER" id="PTHR35529">
    <property type="entry name" value="MANGANESE EFFLUX PUMP MNTP-RELATED"/>
    <property type="match status" value="1"/>
</dbReference>
<evidence type="ECO:0000256" key="4">
    <source>
        <dbReference type="ARBA" id="ARBA00022989"/>
    </source>
</evidence>
<evidence type="ECO:0000256" key="1">
    <source>
        <dbReference type="ARBA" id="ARBA00022448"/>
    </source>
</evidence>
<name>A0A1G8HCW4_9BACI</name>
<proteinExistence type="inferred from homology"/>
<dbReference type="GO" id="GO:0005886">
    <property type="term" value="C:plasma membrane"/>
    <property type="evidence" value="ECO:0007669"/>
    <property type="project" value="UniProtKB-SubCell"/>
</dbReference>
<keyword evidence="2 8" id="KW-1003">Cell membrane</keyword>
<evidence type="ECO:0000256" key="8">
    <source>
        <dbReference type="HAMAP-Rule" id="MF_01521"/>
    </source>
</evidence>
<comment type="function">
    <text evidence="8">Probably functions as a manganese efflux pump.</text>
</comment>
<keyword evidence="7 8" id="KW-0464">Manganese</keyword>
<keyword evidence="4 8" id="KW-1133">Transmembrane helix</keyword>
<evidence type="ECO:0000256" key="2">
    <source>
        <dbReference type="ARBA" id="ARBA00022475"/>
    </source>
</evidence>
<feature type="transmembrane region" description="Helical" evidence="8">
    <location>
        <begin position="67"/>
        <end position="88"/>
    </location>
</feature>
<dbReference type="PANTHER" id="PTHR35529:SF1">
    <property type="entry name" value="MANGANESE EFFLUX PUMP MNTP-RELATED"/>
    <property type="match status" value="1"/>
</dbReference>
<dbReference type="EMBL" id="FNDK01000019">
    <property type="protein sequence ID" value="SDI04439.1"/>
    <property type="molecule type" value="Genomic_DNA"/>
</dbReference>
<dbReference type="GO" id="GO:0005384">
    <property type="term" value="F:manganese ion transmembrane transporter activity"/>
    <property type="evidence" value="ECO:0007669"/>
    <property type="project" value="UniProtKB-UniRule"/>
</dbReference>
<feature type="transmembrane region" description="Helical" evidence="8">
    <location>
        <begin position="159"/>
        <end position="179"/>
    </location>
</feature>
<sequence length="180" mass="19211">MGGWLVLAMMASALSMDAFSMSLAVAMKGARRINKLYTACVVGFFHMLMPFLGLFGGRWIASSFEQIAIITGGVLLLIIGGQMVWAGWKNDGETGGVIVPVGIGLFLFAVLVSLDSFSIGITLGILNAPLAQVLCMFGLFSACFTWAGLTLGHHLQYTLGRYSEIFGGVILFGFGLKLIM</sequence>
<organism evidence="9 10">
    <name type="scientific">Alteribacillus persepolensis</name>
    <dbReference type="NCBI Taxonomy" id="568899"/>
    <lineage>
        <taxon>Bacteria</taxon>
        <taxon>Bacillati</taxon>
        <taxon>Bacillota</taxon>
        <taxon>Bacilli</taxon>
        <taxon>Bacillales</taxon>
        <taxon>Bacillaceae</taxon>
        <taxon>Alteribacillus</taxon>
    </lineage>
</organism>